<keyword evidence="1" id="KW-0812">Transmembrane</keyword>
<keyword evidence="1" id="KW-0472">Membrane</keyword>
<gene>
    <name evidence="2" type="ORF">OIU84_011109</name>
</gene>
<evidence type="ECO:0000313" key="3">
    <source>
        <dbReference type="Proteomes" id="UP001162972"/>
    </source>
</evidence>
<dbReference type="EMBL" id="JAPFFJ010000016">
    <property type="protein sequence ID" value="KAJ6407745.1"/>
    <property type="molecule type" value="Genomic_DNA"/>
</dbReference>
<keyword evidence="1" id="KW-1133">Transmembrane helix</keyword>
<reference evidence="2 3" key="1">
    <citation type="journal article" date="2023" name="Int. J. Mol. Sci.">
        <title>De Novo Assembly and Annotation of 11 Diverse Shrub Willow (Salix) Genomes Reveals Novel Gene Organization in Sex-Linked Regions.</title>
        <authorList>
            <person name="Hyden B."/>
            <person name="Feng K."/>
            <person name="Yates T.B."/>
            <person name="Jawdy S."/>
            <person name="Cereghino C."/>
            <person name="Smart L.B."/>
            <person name="Muchero W."/>
        </authorList>
    </citation>
    <scope>NUCLEOTIDE SEQUENCE [LARGE SCALE GENOMIC DNA]</scope>
    <source>
        <tissue evidence="2">Shoot tip</tissue>
    </source>
</reference>
<proteinExistence type="predicted"/>
<feature type="non-terminal residue" evidence="2">
    <location>
        <position position="109"/>
    </location>
</feature>
<feature type="transmembrane region" description="Helical" evidence="1">
    <location>
        <begin position="34"/>
        <end position="53"/>
    </location>
</feature>
<dbReference type="Proteomes" id="UP001162972">
    <property type="component" value="Chromosome 6"/>
</dbReference>
<sequence length="109" mass="12684">MRVTITCAPSEKPIAVTLTPLSPPFFSLSLSPSLPATVSYFFLIFICYGFSFGDDLRFLCERKKEGKVFNVWFLTEWWISRREKKREMRKSFKDSLKALEADIQFANTL</sequence>
<evidence type="ECO:0000313" key="2">
    <source>
        <dbReference type="EMBL" id="KAJ6407745.1"/>
    </source>
</evidence>
<evidence type="ECO:0000256" key="1">
    <source>
        <dbReference type="SAM" id="Phobius"/>
    </source>
</evidence>
<protein>
    <submittedName>
        <fullName evidence="2">Uncharacterized protein</fullName>
    </submittedName>
</protein>
<organism evidence="2 3">
    <name type="scientific">Salix udensis</name>
    <dbReference type="NCBI Taxonomy" id="889485"/>
    <lineage>
        <taxon>Eukaryota</taxon>
        <taxon>Viridiplantae</taxon>
        <taxon>Streptophyta</taxon>
        <taxon>Embryophyta</taxon>
        <taxon>Tracheophyta</taxon>
        <taxon>Spermatophyta</taxon>
        <taxon>Magnoliopsida</taxon>
        <taxon>eudicotyledons</taxon>
        <taxon>Gunneridae</taxon>
        <taxon>Pentapetalae</taxon>
        <taxon>rosids</taxon>
        <taxon>fabids</taxon>
        <taxon>Malpighiales</taxon>
        <taxon>Salicaceae</taxon>
        <taxon>Saliceae</taxon>
        <taxon>Salix</taxon>
    </lineage>
</organism>
<comment type="caution">
    <text evidence="2">The sequence shown here is derived from an EMBL/GenBank/DDBJ whole genome shotgun (WGS) entry which is preliminary data.</text>
</comment>
<name>A0AAD6JPB9_9ROSI</name>
<dbReference type="AlphaFoldDB" id="A0AAD6JPB9"/>
<accession>A0AAD6JPB9</accession>
<keyword evidence="3" id="KW-1185">Reference proteome</keyword>